<dbReference type="Proteomes" id="UP001412239">
    <property type="component" value="Unassembled WGS sequence"/>
</dbReference>
<evidence type="ECO:0000313" key="1">
    <source>
        <dbReference type="EMBL" id="CUS11038.1"/>
    </source>
</evidence>
<sequence>METLPVDQEDPTCDAILLTESTMGSVDDRKIYSYHELKQILEEEELEVHEAIGELYVGNPRGLGRAGIPERLRIVEEDVHTVKEPNAENKAKIAERKDSVSILGIEGPDYKRVRDRFLSIFKSDKMEETLNKSDQNFIAGGNVIAHWGDAAIEALVYDGAGRRQDQYVFEELYGLHPSDVQKNTYKETIEVFNRHARVKANDPPAAAAEFYRRFSVFLAALTREDPGSNYLSYDHTNPTWAAYWCLHGLEI</sequence>
<dbReference type="AlphaFoldDB" id="A0A292PWN7"/>
<gene>
    <name evidence="1" type="ORF">GSTUAT00004905001</name>
</gene>
<accession>A0A292PWN7</accession>
<proteinExistence type="predicted"/>
<reference evidence="1" key="1">
    <citation type="submission" date="2015-10" db="EMBL/GenBank/DDBJ databases">
        <authorList>
            <person name="Regsiter A."/>
            <person name="william w."/>
        </authorList>
    </citation>
    <scope>NUCLEOTIDE SEQUENCE</scope>
    <source>
        <strain evidence="1">Montdore</strain>
    </source>
</reference>
<protein>
    <submittedName>
        <fullName evidence="1">Uncharacterized protein</fullName>
    </submittedName>
</protein>
<keyword evidence="2" id="KW-1185">Reference proteome</keyword>
<organism evidence="1 2">
    <name type="scientific">Tuber aestivum</name>
    <name type="common">summer truffle</name>
    <dbReference type="NCBI Taxonomy" id="59557"/>
    <lineage>
        <taxon>Eukaryota</taxon>
        <taxon>Fungi</taxon>
        <taxon>Dikarya</taxon>
        <taxon>Ascomycota</taxon>
        <taxon>Pezizomycotina</taxon>
        <taxon>Pezizomycetes</taxon>
        <taxon>Pezizales</taxon>
        <taxon>Tuberaceae</taxon>
        <taxon>Tuber</taxon>
    </lineage>
</organism>
<name>A0A292PWN7_9PEZI</name>
<dbReference type="EMBL" id="LN891033">
    <property type="protein sequence ID" value="CUS11038.1"/>
    <property type="molecule type" value="Genomic_DNA"/>
</dbReference>
<evidence type="ECO:0000313" key="2">
    <source>
        <dbReference type="Proteomes" id="UP001412239"/>
    </source>
</evidence>